<dbReference type="EMBL" id="DPIY01000010">
    <property type="protein sequence ID" value="HCT58270.1"/>
    <property type="molecule type" value="Genomic_DNA"/>
</dbReference>
<keyword evidence="4" id="KW-0408">Iron</keyword>
<dbReference type="InterPro" id="IPR051452">
    <property type="entry name" value="Diverse_Oxidoreductases"/>
</dbReference>
<dbReference type="InterPro" id="IPR036884">
    <property type="entry name" value="2Fe-2S-bd_dom_sf"/>
</dbReference>
<dbReference type="Pfam" id="PF00111">
    <property type="entry name" value="Fer2"/>
    <property type="match status" value="1"/>
</dbReference>
<evidence type="ECO:0000256" key="6">
    <source>
        <dbReference type="SAM" id="MobiDB-lite"/>
    </source>
</evidence>
<evidence type="ECO:0000256" key="5">
    <source>
        <dbReference type="ARBA" id="ARBA00023014"/>
    </source>
</evidence>
<name>A0A3D4VAY0_9BACT</name>
<reference evidence="8 9" key="1">
    <citation type="journal article" date="2018" name="Nat. Biotechnol.">
        <title>A standardized bacterial taxonomy based on genome phylogeny substantially revises the tree of life.</title>
        <authorList>
            <person name="Parks D.H."/>
            <person name="Chuvochina M."/>
            <person name="Waite D.W."/>
            <person name="Rinke C."/>
            <person name="Skarshewski A."/>
            <person name="Chaumeil P.A."/>
            <person name="Hugenholtz P."/>
        </authorList>
    </citation>
    <scope>NUCLEOTIDE SEQUENCE [LARGE SCALE GENOMIC DNA]</scope>
    <source>
        <strain evidence="8">UBA8844</strain>
    </source>
</reference>
<dbReference type="SUPFAM" id="SSF54292">
    <property type="entry name" value="2Fe-2S ferredoxin-like"/>
    <property type="match status" value="1"/>
</dbReference>
<dbReference type="PANTHER" id="PTHR44379">
    <property type="entry name" value="OXIDOREDUCTASE WITH IRON-SULFUR SUBUNIT"/>
    <property type="match status" value="1"/>
</dbReference>
<dbReference type="AlphaFoldDB" id="A0A3D4VAY0"/>
<proteinExistence type="predicted"/>
<dbReference type="SUPFAM" id="SSF47741">
    <property type="entry name" value="CO dehydrogenase ISP C-domain like"/>
    <property type="match status" value="1"/>
</dbReference>
<feature type="region of interest" description="Disordered" evidence="6">
    <location>
        <begin position="148"/>
        <end position="169"/>
    </location>
</feature>
<accession>A0A3D4VAY0</accession>
<dbReference type="InterPro" id="IPR006058">
    <property type="entry name" value="2Fe2S_fd_BS"/>
</dbReference>
<dbReference type="Proteomes" id="UP000264071">
    <property type="component" value="Unassembled WGS sequence"/>
</dbReference>
<dbReference type="GO" id="GO:0046872">
    <property type="term" value="F:metal ion binding"/>
    <property type="evidence" value="ECO:0007669"/>
    <property type="project" value="UniProtKB-KW"/>
</dbReference>
<evidence type="ECO:0000313" key="8">
    <source>
        <dbReference type="EMBL" id="HCT58270.1"/>
    </source>
</evidence>
<evidence type="ECO:0000256" key="4">
    <source>
        <dbReference type="ARBA" id="ARBA00023004"/>
    </source>
</evidence>
<feature type="domain" description="2Fe-2S ferredoxin-type" evidence="7">
    <location>
        <begin position="1"/>
        <end position="77"/>
    </location>
</feature>
<keyword evidence="3" id="KW-0560">Oxidoreductase</keyword>
<dbReference type="Gene3D" id="3.10.20.30">
    <property type="match status" value="1"/>
</dbReference>
<evidence type="ECO:0000256" key="2">
    <source>
        <dbReference type="ARBA" id="ARBA00022723"/>
    </source>
</evidence>
<comment type="caution">
    <text evidence="8">The sequence shown here is derived from an EMBL/GenBank/DDBJ whole genome shotgun (WGS) entry which is preliminary data.</text>
</comment>
<dbReference type="GO" id="GO:0016491">
    <property type="term" value="F:oxidoreductase activity"/>
    <property type="evidence" value="ECO:0007669"/>
    <property type="project" value="UniProtKB-KW"/>
</dbReference>
<dbReference type="InterPro" id="IPR001041">
    <property type="entry name" value="2Fe-2S_ferredoxin-type"/>
</dbReference>
<evidence type="ECO:0000256" key="1">
    <source>
        <dbReference type="ARBA" id="ARBA00022714"/>
    </source>
</evidence>
<gene>
    <name evidence="8" type="ORF">DGD08_13790</name>
</gene>
<dbReference type="CDD" id="cd00207">
    <property type="entry name" value="fer2"/>
    <property type="match status" value="1"/>
</dbReference>
<dbReference type="OMA" id="QEADDVW"/>
<dbReference type="PROSITE" id="PS51085">
    <property type="entry name" value="2FE2S_FER_2"/>
    <property type="match status" value="1"/>
</dbReference>
<dbReference type="PROSITE" id="PS00197">
    <property type="entry name" value="2FE2S_FER_1"/>
    <property type="match status" value="1"/>
</dbReference>
<dbReference type="InterPro" id="IPR012675">
    <property type="entry name" value="Beta-grasp_dom_sf"/>
</dbReference>
<evidence type="ECO:0000256" key="3">
    <source>
        <dbReference type="ARBA" id="ARBA00023002"/>
    </source>
</evidence>
<keyword evidence="2" id="KW-0479">Metal-binding</keyword>
<dbReference type="Pfam" id="PF01799">
    <property type="entry name" value="Fer2_2"/>
    <property type="match status" value="1"/>
</dbReference>
<evidence type="ECO:0000313" key="9">
    <source>
        <dbReference type="Proteomes" id="UP000264071"/>
    </source>
</evidence>
<dbReference type="InterPro" id="IPR036010">
    <property type="entry name" value="2Fe-2S_ferredoxin-like_sf"/>
</dbReference>
<dbReference type="InterPro" id="IPR002888">
    <property type="entry name" value="2Fe-2S-bd"/>
</dbReference>
<organism evidence="8 9">
    <name type="scientific">Gemmatimonas aurantiaca</name>
    <dbReference type="NCBI Taxonomy" id="173480"/>
    <lineage>
        <taxon>Bacteria</taxon>
        <taxon>Pseudomonadati</taxon>
        <taxon>Gemmatimonadota</taxon>
        <taxon>Gemmatimonadia</taxon>
        <taxon>Gemmatimonadales</taxon>
        <taxon>Gemmatimonadaceae</taxon>
        <taxon>Gemmatimonas</taxon>
    </lineage>
</organism>
<dbReference type="FunFam" id="3.10.20.30:FF:000020">
    <property type="entry name" value="Xanthine dehydrogenase iron-sulfur subunit"/>
    <property type="match status" value="1"/>
</dbReference>
<evidence type="ECO:0000259" key="7">
    <source>
        <dbReference type="PROSITE" id="PS51085"/>
    </source>
</evidence>
<keyword evidence="1" id="KW-0001">2Fe-2S</keyword>
<protein>
    <submittedName>
        <fullName evidence="8">(2Fe-2S)-binding protein</fullName>
    </submittedName>
</protein>
<keyword evidence="5" id="KW-0411">Iron-sulfur</keyword>
<sequence>MAVSLTVNGKIVRLDLPPETPLLWALRDDLDLVGAKFGCGRGQCGACTVQVNGSIARSCTTLLGRLEGARVTTIEGLSVDGSHPLQRAWCELDVAQCGYCQAGQIMAASVLLSRTPQPTDAEIDAAMSGNLCRCATYHRIRAAIHRVTSSGATTGSPSTSPSTSRREDV</sequence>
<dbReference type="GO" id="GO:0051537">
    <property type="term" value="F:2 iron, 2 sulfur cluster binding"/>
    <property type="evidence" value="ECO:0007669"/>
    <property type="project" value="UniProtKB-KW"/>
</dbReference>
<dbReference type="PANTHER" id="PTHR44379:SF2">
    <property type="entry name" value="BLR6218 PROTEIN"/>
    <property type="match status" value="1"/>
</dbReference>
<dbReference type="Gene3D" id="1.10.150.120">
    <property type="entry name" value="[2Fe-2S]-binding domain"/>
    <property type="match status" value="1"/>
</dbReference>
<feature type="compositionally biased region" description="Low complexity" evidence="6">
    <location>
        <begin position="148"/>
        <end position="163"/>
    </location>
</feature>